<feature type="transmembrane region" description="Helical" evidence="1">
    <location>
        <begin position="168"/>
        <end position="187"/>
    </location>
</feature>
<feature type="transmembrane region" description="Helical" evidence="1">
    <location>
        <begin position="194"/>
        <end position="215"/>
    </location>
</feature>
<accession>A0A6J4KIL2</accession>
<feature type="transmembrane region" description="Helical" evidence="1">
    <location>
        <begin position="21"/>
        <end position="44"/>
    </location>
</feature>
<keyword evidence="1" id="KW-0812">Transmembrane</keyword>
<protein>
    <recommendedName>
        <fullName evidence="3">ABC transporter integral membrane protein</fullName>
    </recommendedName>
</protein>
<feature type="transmembrane region" description="Helical" evidence="1">
    <location>
        <begin position="114"/>
        <end position="138"/>
    </location>
</feature>
<organism evidence="2">
    <name type="scientific">uncultured Frankineae bacterium</name>
    <dbReference type="NCBI Taxonomy" id="437475"/>
    <lineage>
        <taxon>Bacteria</taxon>
        <taxon>Bacillati</taxon>
        <taxon>Actinomycetota</taxon>
        <taxon>Actinomycetes</taxon>
        <taxon>Frankiales</taxon>
        <taxon>environmental samples</taxon>
    </lineage>
</organism>
<dbReference type="AlphaFoldDB" id="A0A6J4KIL2"/>
<evidence type="ECO:0000313" key="2">
    <source>
        <dbReference type="EMBL" id="CAA9305950.1"/>
    </source>
</evidence>
<dbReference type="EMBL" id="CADCUB010000009">
    <property type="protein sequence ID" value="CAA9305950.1"/>
    <property type="molecule type" value="Genomic_DNA"/>
</dbReference>
<feature type="transmembrane region" description="Helical" evidence="1">
    <location>
        <begin position="243"/>
        <end position="263"/>
    </location>
</feature>
<keyword evidence="1" id="KW-1133">Transmembrane helix</keyword>
<evidence type="ECO:0000256" key="1">
    <source>
        <dbReference type="SAM" id="Phobius"/>
    </source>
</evidence>
<proteinExistence type="predicted"/>
<name>A0A6J4KIL2_9ACTN</name>
<keyword evidence="1" id="KW-0472">Membrane</keyword>
<sequence length="269" mass="27366">MTGLLTREVRSELVRSRRRGVLLGWLGLTAVFTLLVNSIMYGVVADAPTSAAQGPGVAFPTLSELQSVDGLTAGVATAANMLGLVTLAFWAVLTGTDHSTGVLRLLASAQPRRWRLALGKALALSVWTLVASALALVLNVAVAPAAARAAGVDTSTWEAVTAADLGQVWVRLSACLLVWGVLGQLVATASRSAAVAVSLGAGWVLLVEGVVGAALEDVARWMPGATLTALAQGGTAEVSFTTALALGAGYASLGLVASALLLARRDVTD</sequence>
<gene>
    <name evidence="2" type="ORF">AVDCRST_MAG07-249</name>
</gene>
<evidence type="ECO:0008006" key="3">
    <source>
        <dbReference type="Google" id="ProtNLM"/>
    </source>
</evidence>
<feature type="transmembrane region" description="Helical" evidence="1">
    <location>
        <begin position="71"/>
        <end position="93"/>
    </location>
</feature>
<reference evidence="2" key="1">
    <citation type="submission" date="2020-02" db="EMBL/GenBank/DDBJ databases">
        <authorList>
            <person name="Meier V. D."/>
        </authorList>
    </citation>
    <scope>NUCLEOTIDE SEQUENCE</scope>
    <source>
        <strain evidence="2">AVDCRST_MAG07</strain>
    </source>
</reference>